<name>I3J7U9_ORENI</name>
<organism evidence="15 16">
    <name type="scientific">Oreochromis niloticus</name>
    <name type="common">Nile tilapia</name>
    <name type="synonym">Tilapia nilotica</name>
    <dbReference type="NCBI Taxonomy" id="8128"/>
    <lineage>
        <taxon>Eukaryota</taxon>
        <taxon>Metazoa</taxon>
        <taxon>Chordata</taxon>
        <taxon>Craniata</taxon>
        <taxon>Vertebrata</taxon>
        <taxon>Euteleostomi</taxon>
        <taxon>Actinopterygii</taxon>
        <taxon>Neopterygii</taxon>
        <taxon>Teleostei</taxon>
        <taxon>Neoteleostei</taxon>
        <taxon>Acanthomorphata</taxon>
        <taxon>Ovalentaria</taxon>
        <taxon>Cichlomorphae</taxon>
        <taxon>Cichliformes</taxon>
        <taxon>Cichlidae</taxon>
        <taxon>African cichlids</taxon>
        <taxon>Pseudocrenilabrinae</taxon>
        <taxon>Oreochromini</taxon>
        <taxon>Oreochromis</taxon>
    </lineage>
</organism>
<evidence type="ECO:0000313" key="16">
    <source>
        <dbReference type="Proteomes" id="UP000005207"/>
    </source>
</evidence>
<evidence type="ECO:0000256" key="4">
    <source>
        <dbReference type="ARBA" id="ARBA00022801"/>
    </source>
</evidence>
<dbReference type="STRING" id="8128.ENSONIP00000074055"/>
<accession>I3J7U9</accession>
<evidence type="ECO:0000313" key="15">
    <source>
        <dbReference type="Ensembl" id="ENSONIP00000004939.2"/>
    </source>
</evidence>
<gene>
    <name evidence="15" type="primary">LOC102078829</name>
</gene>
<dbReference type="FunFam" id="3.40.390.10:FF:000040">
    <property type="entry name" value="Metalloendopeptidase"/>
    <property type="match status" value="1"/>
</dbReference>
<dbReference type="Ensembl" id="ENSONIT00000004942.2">
    <property type="protein sequence ID" value="ENSONIP00000004939.2"/>
    <property type="gene ID" value="ENSONIG00000003919.2"/>
</dbReference>
<keyword evidence="8" id="KW-1015">Disulfide bond</keyword>
<keyword evidence="10" id="KW-0968">Cytoplasmic vesicle</keyword>
<keyword evidence="2 12" id="KW-0479">Metal-binding</keyword>
<evidence type="ECO:0000256" key="13">
    <source>
        <dbReference type="RuleBase" id="RU361183"/>
    </source>
</evidence>
<dbReference type="SUPFAM" id="SSF55486">
    <property type="entry name" value="Metalloproteases ('zincins'), catalytic domain"/>
    <property type="match status" value="1"/>
</dbReference>
<feature type="domain" description="Peptidase M12A" evidence="14">
    <location>
        <begin position="129"/>
        <end position="326"/>
    </location>
</feature>
<keyword evidence="16" id="KW-1185">Reference proteome</keyword>
<dbReference type="PANTHER" id="PTHR10127">
    <property type="entry name" value="DISCOIDIN, CUB, EGF, LAMININ , AND ZINC METALLOPROTEASE DOMAIN CONTAINING"/>
    <property type="match status" value="1"/>
</dbReference>
<dbReference type="InterPro" id="IPR024079">
    <property type="entry name" value="MetalloPept_cat_dom_sf"/>
</dbReference>
<keyword evidence="7" id="KW-0865">Zymogen</keyword>
<dbReference type="PRINTS" id="PR00480">
    <property type="entry name" value="ASTACIN"/>
</dbReference>
<evidence type="ECO:0000256" key="10">
    <source>
        <dbReference type="ARBA" id="ARBA00023329"/>
    </source>
</evidence>
<evidence type="ECO:0000256" key="1">
    <source>
        <dbReference type="ARBA" id="ARBA00022670"/>
    </source>
</evidence>
<dbReference type="MEROPS" id="M12.008"/>
<dbReference type="AlphaFoldDB" id="I3J7U9"/>
<evidence type="ECO:0000256" key="7">
    <source>
        <dbReference type="ARBA" id="ARBA00023145"/>
    </source>
</evidence>
<dbReference type="GO" id="GO:0008270">
    <property type="term" value="F:zinc ion binding"/>
    <property type="evidence" value="ECO:0007669"/>
    <property type="project" value="UniProtKB-UniRule"/>
</dbReference>
<keyword evidence="4 12" id="KW-0378">Hydrolase</keyword>
<comment type="subcellular location">
    <subcellularLocation>
        <location evidence="11">Zymogen granule</location>
    </subcellularLocation>
</comment>
<dbReference type="Proteomes" id="UP000005207">
    <property type="component" value="Linkage group LG7"/>
</dbReference>
<dbReference type="InterPro" id="IPR001506">
    <property type="entry name" value="Peptidase_M12A"/>
</dbReference>
<reference evidence="15" key="3">
    <citation type="submission" date="2025-09" db="UniProtKB">
        <authorList>
            <consortium name="Ensembl"/>
        </authorList>
    </citation>
    <scope>IDENTIFICATION</scope>
</reference>
<evidence type="ECO:0000256" key="3">
    <source>
        <dbReference type="ARBA" id="ARBA00022729"/>
    </source>
</evidence>
<feature type="binding site" evidence="12">
    <location>
        <position position="227"/>
    </location>
    <ligand>
        <name>Zn(2+)</name>
        <dbReference type="ChEBI" id="CHEBI:29105"/>
        <note>catalytic</note>
    </ligand>
</feature>
<evidence type="ECO:0000259" key="14">
    <source>
        <dbReference type="PROSITE" id="PS51864"/>
    </source>
</evidence>
<reference evidence="15" key="2">
    <citation type="submission" date="2025-08" db="UniProtKB">
        <authorList>
            <consortium name="Ensembl"/>
        </authorList>
    </citation>
    <scope>IDENTIFICATION</scope>
</reference>
<dbReference type="Gene3D" id="3.40.390.10">
    <property type="entry name" value="Collagenase (Catalytic Domain)"/>
    <property type="match status" value="1"/>
</dbReference>
<sequence>MNRFIFVCLRWEKTGCFQGNFLLISNQSNVNVFFFGGGGCFFSHKSANILEGINRSCSRIQVLTLCNMAFMKCTLSLLILLGASVLCWADEKDLSVAELLWRANKDVVHTAEEPFIIDDIAYENENQRNADPCTSSGCMWGKSSDGNVYVPYIIASHYSSRERSIIERGLLSFQDVSCIRFVPRTNQRDYLNIQSINGCYSYVGRLGYGQEVSLDREGCLYHNTVQHELLHALGFNHEQCRSDRDQHIRILWENIASGWEYAFDKINTLNQNTPYDYNSVMQYHRYAFSGNNKPTMEPIPNPNVEFGTGTEMSQNDITRLNRLYKC</sequence>
<dbReference type="Pfam" id="PF01400">
    <property type="entry name" value="Astacin"/>
    <property type="match status" value="1"/>
</dbReference>
<keyword evidence="1 12" id="KW-0645">Protease</keyword>
<evidence type="ECO:0000256" key="9">
    <source>
        <dbReference type="ARBA" id="ARBA00023180"/>
    </source>
</evidence>
<evidence type="ECO:0000256" key="12">
    <source>
        <dbReference type="PROSITE-ProRule" id="PRU01211"/>
    </source>
</evidence>
<evidence type="ECO:0000256" key="11">
    <source>
        <dbReference type="ARBA" id="ARBA00024324"/>
    </source>
</evidence>
<keyword evidence="9" id="KW-0325">Glycoprotein</keyword>
<dbReference type="HOGENOM" id="CLU_017286_2_1_1"/>
<comment type="caution">
    <text evidence="12">Lacks conserved residue(s) required for the propagation of feature annotation.</text>
</comment>
<dbReference type="eggNOG" id="KOG3714">
    <property type="taxonomic scope" value="Eukaryota"/>
</dbReference>
<dbReference type="PROSITE" id="PS51864">
    <property type="entry name" value="ASTACIN"/>
    <property type="match status" value="1"/>
</dbReference>
<dbReference type="GO" id="GO:0004222">
    <property type="term" value="F:metalloendopeptidase activity"/>
    <property type="evidence" value="ECO:0007669"/>
    <property type="project" value="UniProtKB-UniRule"/>
</dbReference>
<evidence type="ECO:0000256" key="8">
    <source>
        <dbReference type="ARBA" id="ARBA00023157"/>
    </source>
</evidence>
<feature type="active site" evidence="12">
    <location>
        <position position="228"/>
    </location>
</feature>
<dbReference type="PANTHER" id="PTHR10127:SF779">
    <property type="entry name" value="METALLOENDOPEPTIDASE"/>
    <property type="match status" value="1"/>
</dbReference>
<proteinExistence type="predicted"/>
<evidence type="ECO:0000256" key="5">
    <source>
        <dbReference type="ARBA" id="ARBA00022833"/>
    </source>
</evidence>
<keyword evidence="5 12" id="KW-0862">Zinc</keyword>
<evidence type="ECO:0000256" key="6">
    <source>
        <dbReference type="ARBA" id="ARBA00023049"/>
    </source>
</evidence>
<evidence type="ECO:0000256" key="2">
    <source>
        <dbReference type="ARBA" id="ARBA00022723"/>
    </source>
</evidence>
<feature type="binding site" evidence="12">
    <location>
        <position position="231"/>
    </location>
    <ligand>
        <name>Zn(2+)</name>
        <dbReference type="ChEBI" id="CHEBI:29105"/>
        <note>catalytic</note>
    </ligand>
</feature>
<dbReference type="GO" id="GO:0006508">
    <property type="term" value="P:proteolysis"/>
    <property type="evidence" value="ECO:0007669"/>
    <property type="project" value="UniProtKB-KW"/>
</dbReference>
<keyword evidence="6 12" id="KW-0482">Metalloprotease</keyword>
<dbReference type="GO" id="GO:0042588">
    <property type="term" value="C:zymogen granule"/>
    <property type="evidence" value="ECO:0007669"/>
    <property type="project" value="UniProtKB-SubCell"/>
</dbReference>
<dbReference type="InterPro" id="IPR006026">
    <property type="entry name" value="Peptidase_Metallo"/>
</dbReference>
<dbReference type="EC" id="3.4.24.-" evidence="13"/>
<feature type="binding site" evidence="12">
    <location>
        <position position="237"/>
    </location>
    <ligand>
        <name>Zn(2+)</name>
        <dbReference type="ChEBI" id="CHEBI:29105"/>
        <note>catalytic</note>
    </ligand>
</feature>
<comment type="cofactor">
    <cofactor evidence="12 13">
        <name>Zn(2+)</name>
        <dbReference type="ChEBI" id="CHEBI:29105"/>
    </cofactor>
    <text evidence="12 13">Binds 1 zinc ion per subunit.</text>
</comment>
<dbReference type="GeneTree" id="ENSGT00940000154856"/>
<keyword evidence="3" id="KW-0732">Signal</keyword>
<protein>
    <recommendedName>
        <fullName evidence="13">Metalloendopeptidase</fullName>
        <ecNumber evidence="13">3.4.24.-</ecNumber>
    </recommendedName>
</protein>
<dbReference type="SMART" id="SM00235">
    <property type="entry name" value="ZnMc"/>
    <property type="match status" value="1"/>
</dbReference>
<reference evidence="16" key="1">
    <citation type="submission" date="2012-01" db="EMBL/GenBank/DDBJ databases">
        <title>The Genome Sequence of Oreochromis niloticus (Nile Tilapia).</title>
        <authorList>
            <consortium name="Broad Institute Genome Assembly Team"/>
            <consortium name="Broad Institute Sequencing Platform"/>
            <person name="Di Palma F."/>
            <person name="Johnson J."/>
            <person name="Lander E.S."/>
            <person name="Lindblad-Toh K."/>
        </authorList>
    </citation>
    <scope>NUCLEOTIDE SEQUENCE [LARGE SCALE GENOMIC DNA]</scope>
</reference>